<dbReference type="OrthoDB" id="6159421at2759"/>
<reference evidence="2 3" key="1">
    <citation type="submission" date="2020-03" db="EMBL/GenBank/DDBJ databases">
        <title>Dissostichus mawsoni Genome sequencing and assembly.</title>
        <authorList>
            <person name="Park H."/>
        </authorList>
    </citation>
    <scope>NUCLEOTIDE SEQUENCE [LARGE SCALE GENOMIC DNA]</scope>
    <source>
        <strain evidence="2">DM0001</strain>
        <tissue evidence="2">Muscle</tissue>
    </source>
</reference>
<protein>
    <submittedName>
        <fullName evidence="2">Uncharacterized protein</fullName>
    </submittedName>
</protein>
<feature type="region of interest" description="Disordered" evidence="1">
    <location>
        <begin position="210"/>
        <end position="238"/>
    </location>
</feature>
<dbReference type="InterPro" id="IPR012337">
    <property type="entry name" value="RNaseH-like_sf"/>
</dbReference>
<dbReference type="EMBL" id="JAAKFY010000020">
    <property type="protein sequence ID" value="KAF3841450.1"/>
    <property type="molecule type" value="Genomic_DNA"/>
</dbReference>
<dbReference type="Proteomes" id="UP000518266">
    <property type="component" value="Unassembled WGS sequence"/>
</dbReference>
<keyword evidence="3" id="KW-1185">Reference proteome</keyword>
<name>A0A7J5XWF3_DISMA</name>
<organism evidence="2 3">
    <name type="scientific">Dissostichus mawsoni</name>
    <name type="common">Antarctic cod</name>
    <dbReference type="NCBI Taxonomy" id="36200"/>
    <lineage>
        <taxon>Eukaryota</taxon>
        <taxon>Metazoa</taxon>
        <taxon>Chordata</taxon>
        <taxon>Craniata</taxon>
        <taxon>Vertebrata</taxon>
        <taxon>Euteleostomi</taxon>
        <taxon>Actinopterygii</taxon>
        <taxon>Neopterygii</taxon>
        <taxon>Teleostei</taxon>
        <taxon>Neoteleostei</taxon>
        <taxon>Acanthomorphata</taxon>
        <taxon>Eupercaria</taxon>
        <taxon>Perciformes</taxon>
        <taxon>Notothenioidei</taxon>
        <taxon>Nototheniidae</taxon>
        <taxon>Dissostichus</taxon>
    </lineage>
</organism>
<dbReference type="PANTHER" id="PTHR46880">
    <property type="entry name" value="RAS-ASSOCIATING DOMAIN-CONTAINING PROTEIN"/>
    <property type="match status" value="1"/>
</dbReference>
<dbReference type="PANTHER" id="PTHR46880:SF5">
    <property type="entry name" value="DUF4371 DOMAIN-CONTAINING PROTEIN"/>
    <property type="match status" value="1"/>
</dbReference>
<gene>
    <name evidence="2" type="ORF">F7725_007312</name>
</gene>
<dbReference type="AlphaFoldDB" id="A0A7J5XWF3"/>
<comment type="caution">
    <text evidence="2">The sequence shown here is derived from an EMBL/GenBank/DDBJ whole genome shotgun (WGS) entry which is preliminary data.</text>
</comment>
<proteinExistence type="predicted"/>
<feature type="non-terminal residue" evidence="2">
    <location>
        <position position="528"/>
    </location>
</feature>
<accession>A0A7J5XWF3</accession>
<sequence>MLSYGHRYLDQEGKLWSQFLDLICLTDGKADSIVLALKNIIQMKGIPVHLIFGLGTDGTAVMTEDVPYMATFRDHLEHLHLYFRNSANRSASLKAAAEVLGVCELKVKQVKDTRWLSQHEAVKNLSINISAVLGALADEVETRKCPTAKGLYSFLATYRFIAALHLQADVLPHLARLSKLFQREDVMFLAIKEQVPVTLPLLKGIKDSGGHQPGSHLARLNQSLDDPSASLPNRREEEEARIIQGADSSIGKDFNHRYDYFTDIFPPLFDEVMDPYLDGLIAHLERRFSENKTQLDILSDLSSKYEEFGVLYPTISQLAAIALTVPVSSVKTNIRNRLQGDHLAACIHISINGPEVSGFPYQEALETFFRKPRKIPVAKIIAHCVDKQIDLLAAMYGFRLRVVVHCSCLSSWLWGSRHRIFHFWTAGSGSNSATVVVMWLTLMSDPRVSLVIWISGCFYEVHEGKSTLHGSRGGRRNQDVLHIWVVLSEKVTYDLLGGLPLPVLQSGLESWPLSRDVGYLLLTENRLE</sequence>
<evidence type="ECO:0000256" key="1">
    <source>
        <dbReference type="SAM" id="MobiDB-lite"/>
    </source>
</evidence>
<dbReference type="SUPFAM" id="SSF53098">
    <property type="entry name" value="Ribonuclease H-like"/>
    <property type="match status" value="1"/>
</dbReference>
<evidence type="ECO:0000313" key="2">
    <source>
        <dbReference type="EMBL" id="KAF3841450.1"/>
    </source>
</evidence>
<evidence type="ECO:0000313" key="3">
    <source>
        <dbReference type="Proteomes" id="UP000518266"/>
    </source>
</evidence>